<keyword evidence="10" id="KW-1185">Reference proteome</keyword>
<evidence type="ECO:0000256" key="8">
    <source>
        <dbReference type="SAM" id="Phobius"/>
    </source>
</evidence>
<evidence type="ECO:0000256" key="7">
    <source>
        <dbReference type="SAM" id="MobiDB-lite"/>
    </source>
</evidence>
<dbReference type="Proteomes" id="UP001590950">
    <property type="component" value="Unassembled WGS sequence"/>
</dbReference>
<keyword evidence="5 8" id="KW-1133">Transmembrane helix</keyword>
<dbReference type="PANTHER" id="PTHR15301">
    <property type="entry name" value="INSULIN-INDUCED GENE 1"/>
    <property type="match status" value="1"/>
</dbReference>
<feature type="transmembrane region" description="Helical" evidence="8">
    <location>
        <begin position="180"/>
        <end position="198"/>
    </location>
</feature>
<accession>A0ABR4A2B3</accession>
<feature type="transmembrane region" description="Helical" evidence="8">
    <location>
        <begin position="273"/>
        <end position="291"/>
    </location>
</feature>
<comment type="similarity">
    <text evidence="2">Belongs to the INSIG family.</text>
</comment>
<comment type="caution">
    <text evidence="9">The sequence shown here is derived from an EMBL/GenBank/DDBJ whole genome shotgun (WGS) entry which is preliminary data.</text>
</comment>
<comment type="subcellular location">
    <subcellularLocation>
        <location evidence="1">Endoplasmic reticulum membrane</location>
        <topology evidence="1">Multi-pass membrane protein</topology>
    </subcellularLocation>
</comment>
<feature type="transmembrane region" description="Helical" evidence="8">
    <location>
        <begin position="142"/>
        <end position="159"/>
    </location>
</feature>
<keyword evidence="6 8" id="KW-0472">Membrane</keyword>
<organism evidence="9 10">
    <name type="scientific">Stereocaulon virgatum</name>
    <dbReference type="NCBI Taxonomy" id="373712"/>
    <lineage>
        <taxon>Eukaryota</taxon>
        <taxon>Fungi</taxon>
        <taxon>Dikarya</taxon>
        <taxon>Ascomycota</taxon>
        <taxon>Pezizomycotina</taxon>
        <taxon>Lecanoromycetes</taxon>
        <taxon>OSLEUM clade</taxon>
        <taxon>Lecanoromycetidae</taxon>
        <taxon>Lecanorales</taxon>
        <taxon>Lecanorineae</taxon>
        <taxon>Stereocaulaceae</taxon>
        <taxon>Stereocaulon</taxon>
    </lineage>
</organism>
<feature type="region of interest" description="Disordered" evidence="7">
    <location>
        <begin position="1"/>
        <end position="49"/>
    </location>
</feature>
<reference evidence="9 10" key="1">
    <citation type="submission" date="2024-09" db="EMBL/GenBank/DDBJ databases">
        <title>Rethinking Asexuality: The Enigmatic Case of Functional Sexual Genes in Lepraria (Stereocaulaceae).</title>
        <authorList>
            <person name="Doellman M."/>
            <person name="Sun Y."/>
            <person name="Barcenas-Pena A."/>
            <person name="Lumbsch H.T."/>
            <person name="Grewe F."/>
        </authorList>
    </citation>
    <scope>NUCLEOTIDE SEQUENCE [LARGE SCALE GENOMIC DNA]</scope>
    <source>
        <strain evidence="9 10">Mercado 3170</strain>
    </source>
</reference>
<dbReference type="EMBL" id="JBEFKJ010000022">
    <property type="protein sequence ID" value="KAL2040087.1"/>
    <property type="molecule type" value="Genomic_DNA"/>
</dbReference>
<name>A0ABR4A2B3_9LECA</name>
<gene>
    <name evidence="9" type="ORF">N7G274_006990</name>
</gene>
<dbReference type="Pfam" id="PF07281">
    <property type="entry name" value="INSIG"/>
    <property type="match status" value="1"/>
</dbReference>
<evidence type="ECO:0000313" key="9">
    <source>
        <dbReference type="EMBL" id="KAL2040087.1"/>
    </source>
</evidence>
<feature type="transmembrane region" description="Helical" evidence="8">
    <location>
        <begin position="298"/>
        <end position="315"/>
    </location>
</feature>
<evidence type="ECO:0000313" key="10">
    <source>
        <dbReference type="Proteomes" id="UP001590950"/>
    </source>
</evidence>
<evidence type="ECO:0000256" key="5">
    <source>
        <dbReference type="ARBA" id="ARBA00022989"/>
    </source>
</evidence>
<evidence type="ECO:0000256" key="3">
    <source>
        <dbReference type="ARBA" id="ARBA00022692"/>
    </source>
</evidence>
<sequence length="387" mass="42107">MTEDTPNLLHPKPRRHYDLTPTSSNSSPPDSPSAQPSEPSRLEVENDKNVSRNRSILNLTSSTLFGIYTPSASGYGSKVEEPLTPWDNGSQTPGRGSLEDTRPPVIGAYARPKELQRRLSHQQSYQHHSKFWTTLVPIGERIILLFCFGVAYGVIISHLHDSQQVAPVQLEGVRHSSWKYLVGWGGVGIILGGLLPWVDVLWEEVLGDSKNVFASQHKVEDVRRPSTAGIDEEERPGSRSGSGLGADWNPVVRSIGAFVGIAFAIRRLPWQSTLQVSLTLALVNPVLWYLVDRSKPGFLLSMLVGLTGTAVVFGVNPEIVPSPAAPPPRAGSMNVSYVYGMHDGLISNESIGVGTWIASVLFCSSVCFGNIGRRLALSTPSRKPSLT</sequence>
<evidence type="ECO:0000256" key="2">
    <source>
        <dbReference type="ARBA" id="ARBA00007475"/>
    </source>
</evidence>
<evidence type="ECO:0000256" key="6">
    <source>
        <dbReference type="ARBA" id="ARBA00023136"/>
    </source>
</evidence>
<feature type="region of interest" description="Disordered" evidence="7">
    <location>
        <begin position="224"/>
        <end position="243"/>
    </location>
</feature>
<feature type="compositionally biased region" description="Basic and acidic residues" evidence="7">
    <location>
        <begin position="40"/>
        <end position="49"/>
    </location>
</feature>
<evidence type="ECO:0008006" key="11">
    <source>
        <dbReference type="Google" id="ProtNLM"/>
    </source>
</evidence>
<dbReference type="InterPro" id="IPR025929">
    <property type="entry name" value="INSIG_fam"/>
</dbReference>
<evidence type="ECO:0000256" key="4">
    <source>
        <dbReference type="ARBA" id="ARBA00022824"/>
    </source>
</evidence>
<feature type="region of interest" description="Disordered" evidence="7">
    <location>
        <begin position="75"/>
        <end position="104"/>
    </location>
</feature>
<keyword evidence="4" id="KW-0256">Endoplasmic reticulum</keyword>
<feature type="compositionally biased region" description="Low complexity" evidence="7">
    <location>
        <begin position="21"/>
        <end position="39"/>
    </location>
</feature>
<protein>
    <recommendedName>
        <fullName evidence="11">INSIG domain-containing protein</fullName>
    </recommendedName>
</protein>
<dbReference type="PANTHER" id="PTHR15301:SF3">
    <property type="entry name" value="PROTEIN NSG1-RELATED"/>
    <property type="match status" value="1"/>
</dbReference>
<feature type="transmembrane region" description="Helical" evidence="8">
    <location>
        <begin position="351"/>
        <end position="372"/>
    </location>
</feature>
<evidence type="ECO:0000256" key="1">
    <source>
        <dbReference type="ARBA" id="ARBA00004477"/>
    </source>
</evidence>
<proteinExistence type="inferred from homology"/>
<keyword evidence="3 8" id="KW-0812">Transmembrane</keyword>